<comment type="function">
    <text evidence="7">Catalyzes the formation of 6,7-dimethyl-8-ribityllumazine by condensation of 5-amino-6-(D-ribitylamino)uracil with 3,4-dihydroxy-2-butanone 4-phosphate. This is the penultimate step in the biosynthesis of riboflavin.</text>
</comment>
<evidence type="ECO:0000256" key="4">
    <source>
        <dbReference type="ARBA" id="ARBA00022619"/>
    </source>
</evidence>
<comment type="catalytic activity">
    <reaction evidence="6 7">
        <text>(2S)-2-hydroxy-3-oxobutyl phosphate + 5-amino-6-(D-ribitylamino)uracil = 6,7-dimethyl-8-(1-D-ribityl)lumazine + phosphate + 2 H2O + H(+)</text>
        <dbReference type="Rhea" id="RHEA:26152"/>
        <dbReference type="ChEBI" id="CHEBI:15377"/>
        <dbReference type="ChEBI" id="CHEBI:15378"/>
        <dbReference type="ChEBI" id="CHEBI:15934"/>
        <dbReference type="ChEBI" id="CHEBI:43474"/>
        <dbReference type="ChEBI" id="CHEBI:58201"/>
        <dbReference type="ChEBI" id="CHEBI:58830"/>
        <dbReference type="EC" id="2.5.1.78"/>
    </reaction>
</comment>
<evidence type="ECO:0000313" key="9">
    <source>
        <dbReference type="Proteomes" id="UP001059475"/>
    </source>
</evidence>
<sequence>MIKGIHKKMHLLIVEARFYDGISDALLTGAVNVLQKAEASYDIVTVPGALEIPAAIAFAEKNNKVSYDGYIALGCVIRGETYHFEIVANDSCRALMDLTVHKHLAIGNGILTVEDAKQAWVRAKQDEKNKGGFAAKAALCMIALKKKFGENH</sequence>
<feature type="active site" description="Proton donor" evidence="7">
    <location>
        <position position="83"/>
    </location>
</feature>
<keyword evidence="9" id="KW-1185">Reference proteome</keyword>
<keyword evidence="4 7" id="KW-0686">Riboflavin biosynthesis</keyword>
<evidence type="ECO:0000256" key="2">
    <source>
        <dbReference type="ARBA" id="ARBA00007424"/>
    </source>
</evidence>
<comment type="similarity">
    <text evidence="2 7">Belongs to the DMRL synthase family.</text>
</comment>
<dbReference type="EC" id="2.5.1.78" evidence="3 7"/>
<dbReference type="CDD" id="cd09209">
    <property type="entry name" value="Lumazine_synthase-I"/>
    <property type="match status" value="1"/>
</dbReference>
<dbReference type="RefSeq" id="WP_254770958.1">
    <property type="nucleotide sequence ID" value="NZ_CP101114.1"/>
</dbReference>
<dbReference type="InterPro" id="IPR002180">
    <property type="entry name" value="LS/RS"/>
</dbReference>
<evidence type="ECO:0000256" key="6">
    <source>
        <dbReference type="ARBA" id="ARBA00048785"/>
    </source>
</evidence>
<dbReference type="InterPro" id="IPR036467">
    <property type="entry name" value="LS/RS_sf"/>
</dbReference>
<dbReference type="SUPFAM" id="SSF52121">
    <property type="entry name" value="Lumazine synthase"/>
    <property type="match status" value="1"/>
</dbReference>
<feature type="binding site" evidence="7">
    <location>
        <position position="122"/>
    </location>
    <ligand>
        <name>(2S)-2-hydroxy-3-oxobutyl phosphate</name>
        <dbReference type="ChEBI" id="CHEBI:58830"/>
    </ligand>
</feature>
<dbReference type="Pfam" id="PF00885">
    <property type="entry name" value="DMRL_synthase"/>
    <property type="match status" value="1"/>
</dbReference>
<dbReference type="Gene3D" id="3.40.50.960">
    <property type="entry name" value="Lumazine/riboflavin synthase"/>
    <property type="match status" value="1"/>
</dbReference>
<feature type="binding site" evidence="7">
    <location>
        <begin position="75"/>
        <end position="77"/>
    </location>
    <ligand>
        <name>5-amino-6-(D-ribitylamino)uracil</name>
        <dbReference type="ChEBI" id="CHEBI:15934"/>
    </ligand>
</feature>
<feature type="binding site" evidence="7">
    <location>
        <position position="18"/>
    </location>
    <ligand>
        <name>5-amino-6-(D-ribitylamino)uracil</name>
        <dbReference type="ChEBI" id="CHEBI:15934"/>
    </ligand>
</feature>
<dbReference type="PANTHER" id="PTHR21058">
    <property type="entry name" value="6,7-DIMETHYL-8-RIBITYLLUMAZINE SYNTHASE DMRL SYNTHASE LUMAZINE SYNTHASE"/>
    <property type="match status" value="1"/>
</dbReference>
<comment type="pathway">
    <text evidence="1 7">Cofactor biosynthesis; riboflavin biosynthesis; riboflavin from 2-hydroxy-3-oxobutyl phosphate and 5-amino-6-(D-ribitylamino)uracil: step 1/2.</text>
</comment>
<feature type="binding site" evidence="7">
    <location>
        <begin position="80"/>
        <end position="81"/>
    </location>
    <ligand>
        <name>(2S)-2-hydroxy-3-oxobutyl phosphate</name>
        <dbReference type="ChEBI" id="CHEBI:58830"/>
    </ligand>
</feature>
<evidence type="ECO:0000256" key="7">
    <source>
        <dbReference type="HAMAP-Rule" id="MF_00178"/>
    </source>
</evidence>
<dbReference type="NCBIfam" id="NF000814">
    <property type="entry name" value="PRK00061.2-2"/>
    <property type="match status" value="1"/>
</dbReference>
<dbReference type="InterPro" id="IPR034964">
    <property type="entry name" value="LS"/>
</dbReference>
<reference evidence="8" key="1">
    <citation type="submission" date="2022-07" db="EMBL/GenBank/DDBJ databases">
        <title>First report of Bartonella spp. in marsupials in Brazil, with a description of Bartonella harrusi sp. nov. and new proposal for taxonomic reclassification of species of the genus Bartonella.</title>
        <authorList>
            <person name="Amaral R.B."/>
        </authorList>
    </citation>
    <scope>NUCLEOTIDE SEQUENCE</scope>
    <source>
        <strain evidence="8">117A</strain>
    </source>
</reference>
<dbReference type="GO" id="GO:0000906">
    <property type="term" value="F:6,7-dimethyl-8-ribityllumazine synthase activity"/>
    <property type="evidence" value="ECO:0007669"/>
    <property type="project" value="UniProtKB-EC"/>
</dbReference>
<evidence type="ECO:0000313" key="8">
    <source>
        <dbReference type="EMBL" id="UTO29125.1"/>
    </source>
</evidence>
<evidence type="ECO:0000256" key="1">
    <source>
        <dbReference type="ARBA" id="ARBA00004917"/>
    </source>
</evidence>
<dbReference type="Proteomes" id="UP001059475">
    <property type="component" value="Chromosome"/>
</dbReference>
<feature type="binding site" evidence="7">
    <location>
        <position position="108"/>
    </location>
    <ligand>
        <name>5-amino-6-(D-ribitylamino)uracil</name>
        <dbReference type="ChEBI" id="CHEBI:15934"/>
    </ligand>
</feature>
<evidence type="ECO:0000256" key="5">
    <source>
        <dbReference type="ARBA" id="ARBA00022679"/>
    </source>
</evidence>
<proteinExistence type="inferred from homology"/>
<name>A0ABY5EX58_9HYPH</name>
<keyword evidence="5 7" id="KW-0808">Transferase</keyword>
<accession>A0ABY5EX58</accession>
<dbReference type="HAMAP" id="MF_00178">
    <property type="entry name" value="Lumazine_synth"/>
    <property type="match status" value="1"/>
</dbReference>
<protein>
    <recommendedName>
        <fullName evidence="3 7">6,7-dimethyl-8-ribityllumazine synthase</fullName>
        <shortName evidence="7">DMRL synthase</shortName>
        <shortName evidence="7">LS</shortName>
        <shortName evidence="7">Lumazine synthase</shortName>
        <ecNumber evidence="3 7">2.5.1.78</ecNumber>
    </recommendedName>
</protein>
<dbReference type="NCBIfam" id="TIGR00114">
    <property type="entry name" value="lumazine-synth"/>
    <property type="match status" value="1"/>
</dbReference>
<organism evidence="8 9">
    <name type="scientific">Bartonella harrusi</name>
    <dbReference type="NCBI Taxonomy" id="2961895"/>
    <lineage>
        <taxon>Bacteria</taxon>
        <taxon>Pseudomonadati</taxon>
        <taxon>Pseudomonadota</taxon>
        <taxon>Alphaproteobacteria</taxon>
        <taxon>Hyphomicrobiales</taxon>
        <taxon>Bartonellaceae</taxon>
        <taxon>Bartonella</taxon>
    </lineage>
</organism>
<dbReference type="PANTHER" id="PTHR21058:SF0">
    <property type="entry name" value="6,7-DIMETHYL-8-RIBITYLLUMAZINE SYNTHASE"/>
    <property type="match status" value="1"/>
</dbReference>
<feature type="binding site" evidence="7">
    <location>
        <begin position="49"/>
        <end position="51"/>
    </location>
    <ligand>
        <name>5-amino-6-(D-ribitylamino)uracil</name>
        <dbReference type="ChEBI" id="CHEBI:15934"/>
    </ligand>
</feature>
<dbReference type="EMBL" id="CP101114">
    <property type="protein sequence ID" value="UTO29125.1"/>
    <property type="molecule type" value="Genomic_DNA"/>
</dbReference>
<evidence type="ECO:0000256" key="3">
    <source>
        <dbReference type="ARBA" id="ARBA00012664"/>
    </source>
</evidence>
<gene>
    <name evidence="7" type="primary">ribH</name>
    <name evidence="8" type="ORF">NMK50_04005</name>
</gene>